<organism evidence="1">
    <name type="scientific">Glycine max</name>
    <name type="common">Soybean</name>
    <name type="synonym">Glycine hispida</name>
    <dbReference type="NCBI Taxonomy" id="3847"/>
    <lineage>
        <taxon>Eukaryota</taxon>
        <taxon>Viridiplantae</taxon>
        <taxon>Streptophyta</taxon>
        <taxon>Embryophyta</taxon>
        <taxon>Tracheophyta</taxon>
        <taxon>Spermatophyta</taxon>
        <taxon>Magnoliopsida</taxon>
        <taxon>eudicotyledons</taxon>
        <taxon>Gunneridae</taxon>
        <taxon>Pentapetalae</taxon>
        <taxon>rosids</taxon>
        <taxon>fabids</taxon>
        <taxon>Fabales</taxon>
        <taxon>Fabaceae</taxon>
        <taxon>Papilionoideae</taxon>
        <taxon>50 kb inversion clade</taxon>
        <taxon>NPAAA clade</taxon>
        <taxon>indigoferoid/millettioid clade</taxon>
        <taxon>Phaseoleae</taxon>
        <taxon>Glycine</taxon>
        <taxon>Glycine subgen. Soja</taxon>
    </lineage>
</organism>
<evidence type="ECO:0000313" key="1">
    <source>
        <dbReference type="EMBL" id="ACU19605.1"/>
    </source>
</evidence>
<sequence length="52" mass="5852">MSVLASAFSGRFWTLGSGRFTKLISSVFSDGFGRRSMFLGWIRNSRGDPFEQ</sequence>
<dbReference type="EMBL" id="BT095346">
    <property type="protein sequence ID" value="ACU19605.1"/>
    <property type="molecule type" value="mRNA"/>
</dbReference>
<accession>C6TCQ3</accession>
<dbReference type="AlphaFoldDB" id="C6TCQ3"/>
<name>C6TCQ3_SOYBN</name>
<proteinExistence type="evidence at transcript level"/>
<protein>
    <submittedName>
        <fullName evidence="1">Uncharacterized protein</fullName>
    </submittedName>
</protein>
<reference evidence="1" key="1">
    <citation type="submission" date="2009-08" db="EMBL/GenBank/DDBJ databases">
        <authorList>
            <person name="Cheung F."/>
            <person name="Xiao Y."/>
            <person name="Chan A."/>
            <person name="Moskal W."/>
            <person name="Town C.D."/>
        </authorList>
    </citation>
    <scope>NUCLEOTIDE SEQUENCE</scope>
</reference>